<evidence type="ECO:0000313" key="3">
    <source>
        <dbReference type="Proteomes" id="UP000828390"/>
    </source>
</evidence>
<proteinExistence type="predicted"/>
<comment type="caution">
    <text evidence="2">The sequence shown here is derived from an EMBL/GenBank/DDBJ whole genome shotgun (WGS) entry which is preliminary data.</text>
</comment>
<evidence type="ECO:0000256" key="1">
    <source>
        <dbReference type="SAM" id="MobiDB-lite"/>
    </source>
</evidence>
<feature type="compositionally biased region" description="Basic and acidic residues" evidence="1">
    <location>
        <begin position="41"/>
        <end position="54"/>
    </location>
</feature>
<dbReference type="AlphaFoldDB" id="A0A9D4K9M9"/>
<name>A0A9D4K9M9_DREPO</name>
<sequence length="113" mass="12767">MAVSMLQGKGKFPAGGSGDKENINAPVQVEKSVTVSKQPMKKPEKSQKTDKDPTKEVLLILRELNSNVEQQGEKLEKLNVRVNTLYEWYDNGSVVQFEGDYHENDEREQQSVT</sequence>
<keyword evidence="3" id="KW-1185">Reference proteome</keyword>
<dbReference type="EMBL" id="JAIWYP010000004">
    <property type="protein sequence ID" value="KAH3835566.1"/>
    <property type="molecule type" value="Genomic_DNA"/>
</dbReference>
<organism evidence="2 3">
    <name type="scientific">Dreissena polymorpha</name>
    <name type="common">Zebra mussel</name>
    <name type="synonym">Mytilus polymorpha</name>
    <dbReference type="NCBI Taxonomy" id="45954"/>
    <lineage>
        <taxon>Eukaryota</taxon>
        <taxon>Metazoa</taxon>
        <taxon>Spiralia</taxon>
        <taxon>Lophotrochozoa</taxon>
        <taxon>Mollusca</taxon>
        <taxon>Bivalvia</taxon>
        <taxon>Autobranchia</taxon>
        <taxon>Heteroconchia</taxon>
        <taxon>Euheterodonta</taxon>
        <taxon>Imparidentia</taxon>
        <taxon>Neoheterodontei</taxon>
        <taxon>Myida</taxon>
        <taxon>Dreissenoidea</taxon>
        <taxon>Dreissenidae</taxon>
        <taxon>Dreissena</taxon>
    </lineage>
</organism>
<accession>A0A9D4K9M9</accession>
<dbReference type="Proteomes" id="UP000828390">
    <property type="component" value="Unassembled WGS sequence"/>
</dbReference>
<reference evidence="2" key="1">
    <citation type="journal article" date="2019" name="bioRxiv">
        <title>The Genome of the Zebra Mussel, Dreissena polymorpha: A Resource for Invasive Species Research.</title>
        <authorList>
            <person name="McCartney M.A."/>
            <person name="Auch B."/>
            <person name="Kono T."/>
            <person name="Mallez S."/>
            <person name="Zhang Y."/>
            <person name="Obille A."/>
            <person name="Becker A."/>
            <person name="Abrahante J.E."/>
            <person name="Garbe J."/>
            <person name="Badalamenti J.P."/>
            <person name="Herman A."/>
            <person name="Mangelson H."/>
            <person name="Liachko I."/>
            <person name="Sullivan S."/>
            <person name="Sone E.D."/>
            <person name="Koren S."/>
            <person name="Silverstein K.A.T."/>
            <person name="Beckman K.B."/>
            <person name="Gohl D.M."/>
        </authorList>
    </citation>
    <scope>NUCLEOTIDE SEQUENCE</scope>
    <source>
        <strain evidence="2">Duluth1</strain>
        <tissue evidence="2">Whole animal</tissue>
    </source>
</reference>
<gene>
    <name evidence="2" type="ORF">DPMN_108919</name>
</gene>
<feature type="region of interest" description="Disordered" evidence="1">
    <location>
        <begin position="1"/>
        <end position="54"/>
    </location>
</feature>
<reference evidence="2" key="2">
    <citation type="submission" date="2020-11" db="EMBL/GenBank/DDBJ databases">
        <authorList>
            <person name="McCartney M.A."/>
            <person name="Auch B."/>
            <person name="Kono T."/>
            <person name="Mallez S."/>
            <person name="Becker A."/>
            <person name="Gohl D.M."/>
            <person name="Silverstein K.A.T."/>
            <person name="Koren S."/>
            <person name="Bechman K.B."/>
            <person name="Herman A."/>
            <person name="Abrahante J.E."/>
            <person name="Garbe J."/>
        </authorList>
    </citation>
    <scope>NUCLEOTIDE SEQUENCE</scope>
    <source>
        <strain evidence="2">Duluth1</strain>
        <tissue evidence="2">Whole animal</tissue>
    </source>
</reference>
<evidence type="ECO:0000313" key="2">
    <source>
        <dbReference type="EMBL" id="KAH3835566.1"/>
    </source>
</evidence>
<protein>
    <submittedName>
        <fullName evidence="2">Uncharacterized protein</fullName>
    </submittedName>
</protein>